<evidence type="ECO:0000313" key="1">
    <source>
        <dbReference type="EMBL" id="CAJ2628261.1"/>
    </source>
</evidence>
<proteinExistence type="predicted"/>
<dbReference type="EMBL" id="CASHSV030000001">
    <property type="protein sequence ID" value="CAJ2628261.1"/>
    <property type="molecule type" value="Genomic_DNA"/>
</dbReference>
<reference evidence="1" key="1">
    <citation type="submission" date="2023-10" db="EMBL/GenBank/DDBJ databases">
        <authorList>
            <person name="Rodriguez Cubillos JULIANA M."/>
            <person name="De Vega J."/>
        </authorList>
    </citation>
    <scope>NUCLEOTIDE SEQUENCE</scope>
</reference>
<sequence>MPIHALATTLANAPPEQQRTMLGEALYPLVDRLEHDSTAKVTGMLLEMDHPEVLHLIESPNALKPKVVEAIDVLRNVAQQQGNSPTDQLASLSLNDNL</sequence>
<accession>A0ACB0I8A0</accession>
<gene>
    <name evidence="1" type="ORF">MILVUS5_LOCUS539</name>
</gene>
<protein>
    <submittedName>
        <fullName evidence="1">Uncharacterized protein</fullName>
    </submittedName>
</protein>
<comment type="caution">
    <text evidence="1">The sequence shown here is derived from an EMBL/GenBank/DDBJ whole genome shotgun (WGS) entry which is preliminary data.</text>
</comment>
<name>A0ACB0I8A0_TRIPR</name>
<evidence type="ECO:0000313" key="2">
    <source>
        <dbReference type="Proteomes" id="UP001177021"/>
    </source>
</evidence>
<organism evidence="1 2">
    <name type="scientific">Trifolium pratense</name>
    <name type="common">Red clover</name>
    <dbReference type="NCBI Taxonomy" id="57577"/>
    <lineage>
        <taxon>Eukaryota</taxon>
        <taxon>Viridiplantae</taxon>
        <taxon>Streptophyta</taxon>
        <taxon>Embryophyta</taxon>
        <taxon>Tracheophyta</taxon>
        <taxon>Spermatophyta</taxon>
        <taxon>Magnoliopsida</taxon>
        <taxon>eudicotyledons</taxon>
        <taxon>Gunneridae</taxon>
        <taxon>Pentapetalae</taxon>
        <taxon>rosids</taxon>
        <taxon>fabids</taxon>
        <taxon>Fabales</taxon>
        <taxon>Fabaceae</taxon>
        <taxon>Papilionoideae</taxon>
        <taxon>50 kb inversion clade</taxon>
        <taxon>NPAAA clade</taxon>
        <taxon>Hologalegina</taxon>
        <taxon>IRL clade</taxon>
        <taxon>Trifolieae</taxon>
        <taxon>Trifolium</taxon>
    </lineage>
</organism>
<keyword evidence="2" id="KW-1185">Reference proteome</keyword>
<dbReference type="Proteomes" id="UP001177021">
    <property type="component" value="Unassembled WGS sequence"/>
</dbReference>